<dbReference type="Proteomes" id="UP000193006">
    <property type="component" value="Chromosome"/>
</dbReference>
<protein>
    <submittedName>
        <fullName evidence="1">Uncharacterized protein</fullName>
    </submittedName>
</protein>
<reference evidence="1 2" key="1">
    <citation type="submission" date="2017-04" db="EMBL/GenBank/DDBJ databases">
        <title>Bacillus krulwichiae AM31D Genome sequencing and assembly.</title>
        <authorList>
            <person name="Krulwich T.A."/>
            <person name="Anastor L."/>
            <person name="Ehrlich R."/>
            <person name="Ehrlich G.D."/>
            <person name="Janto B."/>
        </authorList>
    </citation>
    <scope>NUCLEOTIDE SEQUENCE [LARGE SCALE GENOMIC DNA]</scope>
    <source>
        <strain evidence="1 2">AM31D</strain>
    </source>
</reference>
<accession>A0A1X9MGF1</accession>
<keyword evidence="2" id="KW-1185">Reference proteome</keyword>
<evidence type="ECO:0000313" key="2">
    <source>
        <dbReference type="Proteomes" id="UP000193006"/>
    </source>
</evidence>
<dbReference type="KEGG" id="bkw:BkAM31D_23090"/>
<dbReference type="AlphaFoldDB" id="A0A1X9MGF1"/>
<evidence type="ECO:0000313" key="1">
    <source>
        <dbReference type="EMBL" id="ARK32518.1"/>
    </source>
</evidence>
<gene>
    <name evidence="1" type="ORF">BkAM31D_23090</name>
</gene>
<proteinExistence type="predicted"/>
<dbReference type="RefSeq" id="WP_066160164.1">
    <property type="nucleotide sequence ID" value="NZ_CP020814.1"/>
</dbReference>
<organism evidence="1 2">
    <name type="scientific">Halalkalibacter krulwichiae</name>
    <dbReference type="NCBI Taxonomy" id="199441"/>
    <lineage>
        <taxon>Bacteria</taxon>
        <taxon>Bacillati</taxon>
        <taxon>Bacillota</taxon>
        <taxon>Bacilli</taxon>
        <taxon>Bacillales</taxon>
        <taxon>Bacillaceae</taxon>
        <taxon>Halalkalibacter</taxon>
    </lineage>
</organism>
<dbReference type="EMBL" id="CP020814">
    <property type="protein sequence ID" value="ARK32518.1"/>
    <property type="molecule type" value="Genomic_DNA"/>
</dbReference>
<name>A0A1X9MGF1_9BACI</name>
<sequence length="131" mass="14353" precursor="true">MKKRIMSMSVVAVIIILGIIIGTTIVMGKADDKESVSTVEDTGMAVVNQEMFTLTSAISDGLNDYDGIGDIHIDYHEQITVQTSLDSSDIDKAKEIQKSVEDLLKSEELESISNIESYQVSLLNKDGELIK</sequence>